<reference evidence="1 2" key="1">
    <citation type="submission" date="2015-11" db="EMBL/GenBank/DDBJ databases">
        <title>Expanding the genomic diversity of Burkholderia species for the development of highly accurate diagnostics.</title>
        <authorList>
            <person name="Sahl J."/>
            <person name="Keim P."/>
            <person name="Wagner D."/>
        </authorList>
    </citation>
    <scope>NUCLEOTIDE SEQUENCE [LARGE SCALE GENOMIC DNA]</scope>
    <source>
        <strain evidence="1 2">MSMB1585WGS</strain>
    </source>
</reference>
<dbReference type="AlphaFoldDB" id="A0ABD4DYQ1"/>
<dbReference type="Proteomes" id="UP000057910">
    <property type="component" value="Unassembled WGS sequence"/>
</dbReference>
<evidence type="ECO:0000313" key="2">
    <source>
        <dbReference type="Proteomes" id="UP000057910"/>
    </source>
</evidence>
<proteinExistence type="predicted"/>
<protein>
    <submittedName>
        <fullName evidence="1">Uncharacterized protein</fullName>
    </submittedName>
</protein>
<organism evidence="1 2">
    <name type="scientific">Burkholderia ubonensis</name>
    <dbReference type="NCBI Taxonomy" id="101571"/>
    <lineage>
        <taxon>Bacteria</taxon>
        <taxon>Pseudomonadati</taxon>
        <taxon>Pseudomonadota</taxon>
        <taxon>Betaproteobacteria</taxon>
        <taxon>Burkholderiales</taxon>
        <taxon>Burkholderiaceae</taxon>
        <taxon>Burkholderia</taxon>
        <taxon>Burkholderia cepacia complex</taxon>
    </lineage>
</organism>
<evidence type="ECO:0000313" key="1">
    <source>
        <dbReference type="EMBL" id="KVN76730.1"/>
    </source>
</evidence>
<comment type="caution">
    <text evidence="1">The sequence shown here is derived from an EMBL/GenBank/DDBJ whole genome shotgun (WGS) entry which is preliminary data.</text>
</comment>
<gene>
    <name evidence="1" type="ORF">WJ68_25070</name>
</gene>
<accession>A0ABD4DYQ1</accession>
<dbReference type="EMBL" id="LPAD01000100">
    <property type="protein sequence ID" value="KVN76730.1"/>
    <property type="molecule type" value="Genomic_DNA"/>
</dbReference>
<name>A0ABD4DYQ1_9BURK</name>
<sequence length="229" mass="25172">MRPGDILIKLDNHDASSYVIKKLSHSGYVHGGIAGGNGDIYEVGGGLDYSERMFASIYHADLNADKGAEEFHVWRCNNSRIAAIVSHEAPAFVSAGRDFKWRSMGFGLMGMGMGWGYNFRGALASANKKAWSFIGAARHSSSEELARLDRERNIVLNDGRFVTAALSGKRTFFCTEWIVWMYIMACAKAKASLDLDILPNEANPGKLAYAMAMSRDFTRVGKLSRLSGN</sequence>